<dbReference type="RefSeq" id="WP_016874843.1">
    <property type="nucleotide sequence ID" value="NZ_AJLN01000111.1"/>
</dbReference>
<sequence>MLLSTFELLVKPQLPPGLPNVPPEFENLSRTVIQGYFLTLANTINSDVLVSLVFTAVTPELDLDKTITFLDTGGDNIIGDLSPFNPNKKRFTIPINANDTVLFILQPDIIRNNGELINEKNFEVRGYVEIFVSALSNLPEVTLLVTPEHRGTFFKDLTANPPQLDQIAYSLPTATGSSLFKLESSPL</sequence>
<organism evidence="1 2">
    <name type="scientific">Chlorogloeopsis fritschii PCC 6912</name>
    <dbReference type="NCBI Taxonomy" id="211165"/>
    <lineage>
        <taxon>Bacteria</taxon>
        <taxon>Bacillati</taxon>
        <taxon>Cyanobacteriota</taxon>
        <taxon>Cyanophyceae</taxon>
        <taxon>Nostocales</taxon>
        <taxon>Chlorogloeopsidaceae</taxon>
        <taxon>Chlorogloeopsis</taxon>
    </lineage>
</organism>
<name>A0A3S0ZXS4_CHLFR</name>
<accession>A0A3S0ZXS4</accession>
<comment type="caution">
    <text evidence="1">The sequence shown here is derived from an EMBL/GenBank/DDBJ whole genome shotgun (WGS) entry which is preliminary data.</text>
</comment>
<evidence type="ECO:0000313" key="2">
    <source>
        <dbReference type="Proteomes" id="UP000268857"/>
    </source>
</evidence>
<dbReference type="AlphaFoldDB" id="A0A3S0ZXS4"/>
<keyword evidence="2" id="KW-1185">Reference proteome</keyword>
<dbReference type="STRING" id="211165.GCA_000317285_04597"/>
<dbReference type="EMBL" id="RSCJ01000002">
    <property type="protein sequence ID" value="RUR86145.1"/>
    <property type="molecule type" value="Genomic_DNA"/>
</dbReference>
<dbReference type="Proteomes" id="UP000268857">
    <property type="component" value="Unassembled WGS sequence"/>
</dbReference>
<reference evidence="1 2" key="1">
    <citation type="journal article" date="2019" name="Genome Biol. Evol.">
        <title>Day and night: Metabolic profiles and evolutionary relationships of six axenic non-marine cyanobacteria.</title>
        <authorList>
            <person name="Will S.E."/>
            <person name="Henke P."/>
            <person name="Boedeker C."/>
            <person name="Huang S."/>
            <person name="Brinkmann H."/>
            <person name="Rohde M."/>
            <person name="Jarek M."/>
            <person name="Friedl T."/>
            <person name="Seufert S."/>
            <person name="Schumacher M."/>
            <person name="Overmann J."/>
            <person name="Neumann-Schaal M."/>
            <person name="Petersen J."/>
        </authorList>
    </citation>
    <scope>NUCLEOTIDE SEQUENCE [LARGE SCALE GENOMIC DNA]</scope>
    <source>
        <strain evidence="1 2">PCC 6912</strain>
    </source>
</reference>
<evidence type="ECO:0000313" key="1">
    <source>
        <dbReference type="EMBL" id="RUR86145.1"/>
    </source>
</evidence>
<proteinExistence type="predicted"/>
<gene>
    <name evidence="1" type="ORF">PCC6912_09700</name>
</gene>
<protein>
    <submittedName>
        <fullName evidence="1">Uncharacterized protein</fullName>
    </submittedName>
</protein>
<dbReference type="OrthoDB" id="447089at2"/>